<evidence type="ECO:0000259" key="5">
    <source>
        <dbReference type="SMART" id="SM00737"/>
    </source>
</evidence>
<dbReference type="SMART" id="SM00737">
    <property type="entry name" value="ML"/>
    <property type="match status" value="1"/>
</dbReference>
<dbReference type="OrthoDB" id="4937502at2759"/>
<proteinExistence type="inferred from homology"/>
<dbReference type="FunFam" id="2.60.40.770:FF:000001">
    <property type="entry name" value="NPC intracellular cholesterol transporter 2"/>
    <property type="match status" value="1"/>
</dbReference>
<name>B7PKF8_IXOSC</name>
<reference evidence="6 8" key="1">
    <citation type="submission" date="2008-03" db="EMBL/GenBank/DDBJ databases">
        <title>Annotation of Ixodes scapularis.</title>
        <authorList>
            <consortium name="Ixodes scapularis Genome Project Consortium"/>
            <person name="Caler E."/>
            <person name="Hannick L.I."/>
            <person name="Bidwell S."/>
            <person name="Joardar V."/>
            <person name="Thiagarajan M."/>
            <person name="Amedeo P."/>
            <person name="Galinsky K.J."/>
            <person name="Schobel S."/>
            <person name="Inman J."/>
            <person name="Hostetler J."/>
            <person name="Miller J."/>
            <person name="Hammond M."/>
            <person name="Megy K."/>
            <person name="Lawson D."/>
            <person name="Kodira C."/>
            <person name="Sutton G."/>
            <person name="Meyer J."/>
            <person name="Hill C.A."/>
            <person name="Birren B."/>
            <person name="Nene V."/>
            <person name="Collins F."/>
            <person name="Alarcon-Chaidez F."/>
            <person name="Wikel S."/>
            <person name="Strausberg R."/>
        </authorList>
    </citation>
    <scope>NUCLEOTIDE SEQUENCE [LARGE SCALE GENOMIC DNA]</scope>
    <source>
        <strain evidence="8">Wikel</strain>
        <strain evidence="6">Wikel colony</strain>
    </source>
</reference>
<keyword evidence="8" id="KW-1185">Reference proteome</keyword>
<dbReference type="GO" id="GO:0015918">
    <property type="term" value="P:sterol transport"/>
    <property type="evidence" value="ECO:0000318"/>
    <property type="project" value="GO_Central"/>
</dbReference>
<dbReference type="InParanoid" id="B7PKF8"/>
<feature type="signal peptide" evidence="4">
    <location>
        <begin position="1"/>
        <end position="23"/>
    </location>
</feature>
<dbReference type="VEuPathDB" id="VectorBase:ISCW005419"/>
<dbReference type="EMBL" id="ABJB010554471">
    <property type="status" value="NOT_ANNOTATED_CDS"/>
    <property type="molecule type" value="Genomic_DNA"/>
</dbReference>
<gene>
    <name evidence="6" type="ORF">IscW_ISCW005419</name>
</gene>
<evidence type="ECO:0000256" key="4">
    <source>
        <dbReference type="SAM" id="SignalP"/>
    </source>
</evidence>
<dbReference type="VEuPathDB" id="VectorBase:ISCI016622"/>
<organism>
    <name type="scientific">Ixodes scapularis</name>
    <name type="common">Black-legged tick</name>
    <name type="synonym">Deer tick</name>
    <dbReference type="NCBI Taxonomy" id="6945"/>
    <lineage>
        <taxon>Eukaryota</taxon>
        <taxon>Metazoa</taxon>
        <taxon>Ecdysozoa</taxon>
        <taxon>Arthropoda</taxon>
        <taxon>Chelicerata</taxon>
        <taxon>Arachnida</taxon>
        <taxon>Acari</taxon>
        <taxon>Parasitiformes</taxon>
        <taxon>Ixodida</taxon>
        <taxon>Ixodoidea</taxon>
        <taxon>Ixodidae</taxon>
        <taxon>Ixodinae</taxon>
        <taxon>Ixodes</taxon>
    </lineage>
</organism>
<comment type="similarity">
    <text evidence="2">Belongs to the NPC2 family.</text>
</comment>
<dbReference type="InterPro" id="IPR039670">
    <property type="entry name" value="NPC2-like"/>
</dbReference>
<evidence type="ECO:0000256" key="2">
    <source>
        <dbReference type="ARBA" id="ARBA00006370"/>
    </source>
</evidence>
<dbReference type="Pfam" id="PF02221">
    <property type="entry name" value="E1_DerP2_DerF2"/>
    <property type="match status" value="1"/>
</dbReference>
<evidence type="ECO:0000256" key="3">
    <source>
        <dbReference type="ARBA" id="ARBA00022525"/>
    </source>
</evidence>
<dbReference type="STRING" id="6945.B7PKF8"/>
<evidence type="ECO:0000313" key="7">
    <source>
        <dbReference type="EnsemblMetazoa" id="ISCW005419-PA"/>
    </source>
</evidence>
<evidence type="ECO:0000256" key="1">
    <source>
        <dbReference type="ARBA" id="ARBA00004613"/>
    </source>
</evidence>
<dbReference type="GO" id="GO:0005576">
    <property type="term" value="C:extracellular region"/>
    <property type="evidence" value="ECO:0007669"/>
    <property type="project" value="UniProtKB-SubCell"/>
</dbReference>
<dbReference type="EnsemblMetazoa" id="ISCW005419-RA">
    <property type="protein sequence ID" value="ISCW005419-PA"/>
    <property type="gene ID" value="ISCW005419"/>
</dbReference>
<reference evidence="7" key="2">
    <citation type="submission" date="2020-05" db="UniProtKB">
        <authorList>
            <consortium name="EnsemblMetazoa"/>
        </authorList>
    </citation>
    <scope>IDENTIFICATION</scope>
    <source>
        <strain evidence="7">wikel</strain>
    </source>
</reference>
<dbReference type="PANTHER" id="PTHR11306">
    <property type="entry name" value="NIEMANN PICK TYPE C2 PROTEIN NPC2-RELATED"/>
    <property type="match status" value="1"/>
</dbReference>
<feature type="domain" description="MD-2-related lipid-recognition" evidence="5">
    <location>
        <begin position="31"/>
        <end position="150"/>
    </location>
</feature>
<dbReference type="PANTHER" id="PTHR11306:SF7">
    <property type="entry name" value="AGAP002848-PA"/>
    <property type="match status" value="1"/>
</dbReference>
<feature type="chain" id="PRO_5010826192" evidence="4">
    <location>
        <begin position="24"/>
        <end position="153"/>
    </location>
</feature>
<dbReference type="Gene3D" id="2.60.40.770">
    <property type="match status" value="1"/>
</dbReference>
<keyword evidence="4" id="KW-0732">Signal</keyword>
<evidence type="ECO:0000313" key="6">
    <source>
        <dbReference type="EMBL" id="EEC07080.1"/>
    </source>
</evidence>
<dbReference type="InterPro" id="IPR014756">
    <property type="entry name" value="Ig_E-set"/>
</dbReference>
<dbReference type="InterPro" id="IPR003172">
    <property type="entry name" value="ML_dom"/>
</dbReference>
<comment type="subcellular location">
    <subcellularLocation>
        <location evidence="1">Secreted</location>
    </subcellularLocation>
</comment>
<evidence type="ECO:0000313" key="8">
    <source>
        <dbReference type="Proteomes" id="UP000001555"/>
    </source>
</evidence>
<dbReference type="SUPFAM" id="SSF81296">
    <property type="entry name" value="E set domains"/>
    <property type="match status" value="1"/>
</dbReference>
<dbReference type="EMBL" id="ABJB010191375">
    <property type="status" value="NOT_ANNOTATED_CDS"/>
    <property type="molecule type" value="Genomic_DNA"/>
</dbReference>
<accession>B7PKF8</accession>
<protein>
    <submittedName>
        <fullName evidence="6 7">Secreted protein, putative</fullName>
    </submittedName>
</protein>
<dbReference type="FunCoup" id="B7PKF8">
    <property type="interactions" value="68"/>
</dbReference>
<dbReference type="PaxDb" id="6945-B7PKF8"/>
<dbReference type="AlphaFoldDB" id="B7PKF8"/>
<sequence length="153" mass="16691">MAASLRLELLALVVTRLMAIFEASEFTVVDYTTCGGEALQVRVDPCEQLPCSFKKGRSVKIEMDFAASKNQSQVSVGIMGKAGGMLLPLPFNQKDGCKGSGLDCPLVAGRNYTVSRAVRVYRIYPKMEILAVFEIRGNDGEVLACVQFPVHIQ</sequence>
<dbReference type="EMBL" id="ABJB010068423">
    <property type="status" value="NOT_ANNOTATED_CDS"/>
    <property type="molecule type" value="Genomic_DNA"/>
</dbReference>
<dbReference type="HOGENOM" id="CLU_109192_1_0_1"/>
<dbReference type="GO" id="GO:0032934">
    <property type="term" value="F:sterol binding"/>
    <property type="evidence" value="ECO:0000318"/>
    <property type="project" value="GO_Central"/>
</dbReference>
<dbReference type="VEuPathDB" id="VectorBase:ISCP_013813"/>
<dbReference type="Proteomes" id="UP000001555">
    <property type="component" value="Unassembled WGS sequence"/>
</dbReference>
<keyword evidence="3" id="KW-0964">Secreted</keyword>
<dbReference type="EMBL" id="DS733031">
    <property type="protein sequence ID" value="EEC07080.1"/>
    <property type="molecule type" value="Genomic_DNA"/>
</dbReference>
<dbReference type="EMBL" id="ABJB010639877">
    <property type="status" value="NOT_ANNOTATED_CDS"/>
    <property type="molecule type" value="Genomic_DNA"/>
</dbReference>